<dbReference type="InterPro" id="IPR001229">
    <property type="entry name" value="Jacalin-like_lectin_dom"/>
</dbReference>
<dbReference type="PANTHER" id="PTHR47293:SF15">
    <property type="entry name" value="JACALIN-RELATED LECTIN 19"/>
    <property type="match status" value="1"/>
</dbReference>
<feature type="domain" description="Jacalin-type lectin" evidence="2">
    <location>
        <begin position="10"/>
        <end position="154"/>
    </location>
</feature>
<dbReference type="Gene3D" id="2.100.10.30">
    <property type="entry name" value="Jacalin-like lectin domain"/>
    <property type="match status" value="1"/>
</dbReference>
<organism evidence="3 4">
    <name type="scientific">Colocasia esculenta</name>
    <name type="common">Wild taro</name>
    <name type="synonym">Arum esculentum</name>
    <dbReference type="NCBI Taxonomy" id="4460"/>
    <lineage>
        <taxon>Eukaryota</taxon>
        <taxon>Viridiplantae</taxon>
        <taxon>Streptophyta</taxon>
        <taxon>Embryophyta</taxon>
        <taxon>Tracheophyta</taxon>
        <taxon>Spermatophyta</taxon>
        <taxon>Magnoliopsida</taxon>
        <taxon>Liliopsida</taxon>
        <taxon>Araceae</taxon>
        <taxon>Aroideae</taxon>
        <taxon>Colocasieae</taxon>
        <taxon>Colocasia</taxon>
    </lineage>
</organism>
<dbReference type="OrthoDB" id="737179at2759"/>
<dbReference type="PROSITE" id="PS51752">
    <property type="entry name" value="JACALIN_LECTIN"/>
    <property type="match status" value="1"/>
</dbReference>
<sequence length="184" mass="19883">MSFVQNGEILVRIGARGELSGRCDEWDEVCFGSVRQILVTHGNAVNSIQVAYDLNGLLVLSHRRGGDGDKFDCVNLEAWEFLTGVSGHYGSVDDSGATVVRSLSFATNRTTYGPFGQEEGTAFAFRFPSGVAFGGFHGRSSAGYLRAIGIFVKSKARHHFKPDPARYRTLPSLCSAAGDSMKPL</sequence>
<dbReference type="SUPFAM" id="SSF51101">
    <property type="entry name" value="Mannose-binding lectins"/>
    <property type="match status" value="1"/>
</dbReference>
<proteinExistence type="predicted"/>
<gene>
    <name evidence="3" type="ORF">Taro_003247</name>
</gene>
<evidence type="ECO:0000256" key="1">
    <source>
        <dbReference type="ARBA" id="ARBA00022734"/>
    </source>
</evidence>
<evidence type="ECO:0000259" key="2">
    <source>
        <dbReference type="PROSITE" id="PS51752"/>
    </source>
</evidence>
<evidence type="ECO:0000313" key="3">
    <source>
        <dbReference type="EMBL" id="MQL70921.1"/>
    </source>
</evidence>
<dbReference type="InterPro" id="IPR033734">
    <property type="entry name" value="Jacalin-like_lectin_dom_plant"/>
</dbReference>
<protein>
    <recommendedName>
        <fullName evidence="2">Jacalin-type lectin domain-containing protein</fullName>
    </recommendedName>
</protein>
<evidence type="ECO:0000313" key="4">
    <source>
        <dbReference type="Proteomes" id="UP000652761"/>
    </source>
</evidence>
<dbReference type="CDD" id="cd09612">
    <property type="entry name" value="Jacalin"/>
    <property type="match status" value="1"/>
</dbReference>
<accession>A0A843TJ81</accession>
<reference evidence="3" key="1">
    <citation type="submission" date="2017-07" db="EMBL/GenBank/DDBJ databases">
        <title>Taro Niue Genome Assembly and Annotation.</title>
        <authorList>
            <person name="Atibalentja N."/>
            <person name="Keating K."/>
            <person name="Fields C.J."/>
        </authorList>
    </citation>
    <scope>NUCLEOTIDE SEQUENCE</scope>
    <source>
        <strain evidence="3">Niue_2</strain>
        <tissue evidence="3">Leaf</tissue>
    </source>
</reference>
<keyword evidence="1" id="KW-0430">Lectin</keyword>
<dbReference type="PANTHER" id="PTHR47293">
    <property type="entry name" value="JACALIN-RELATED LECTIN 3"/>
    <property type="match status" value="1"/>
</dbReference>
<name>A0A843TJ81_COLES</name>
<dbReference type="GO" id="GO:0030246">
    <property type="term" value="F:carbohydrate binding"/>
    <property type="evidence" value="ECO:0007669"/>
    <property type="project" value="UniProtKB-KW"/>
</dbReference>
<dbReference type="Proteomes" id="UP000652761">
    <property type="component" value="Unassembled WGS sequence"/>
</dbReference>
<dbReference type="SMART" id="SM00915">
    <property type="entry name" value="Jacalin"/>
    <property type="match status" value="1"/>
</dbReference>
<dbReference type="Pfam" id="PF01419">
    <property type="entry name" value="Jacalin"/>
    <property type="match status" value="1"/>
</dbReference>
<comment type="caution">
    <text evidence="3">The sequence shown here is derived from an EMBL/GenBank/DDBJ whole genome shotgun (WGS) entry which is preliminary data.</text>
</comment>
<dbReference type="AlphaFoldDB" id="A0A843TJ81"/>
<dbReference type="EMBL" id="NMUH01000083">
    <property type="protein sequence ID" value="MQL70921.1"/>
    <property type="molecule type" value="Genomic_DNA"/>
</dbReference>
<dbReference type="SMR" id="A0A843TJ81"/>
<dbReference type="InterPro" id="IPR036404">
    <property type="entry name" value="Jacalin-like_lectin_dom_sf"/>
</dbReference>
<keyword evidence="4" id="KW-1185">Reference proteome</keyword>